<reference evidence="1 2" key="1">
    <citation type="submission" date="2020-06" db="EMBL/GenBank/DDBJ databases">
        <title>Schlegella sp. ID0723 isolated from air conditioner.</title>
        <authorList>
            <person name="Kim D.Y."/>
            <person name="Kim D.-U."/>
        </authorList>
    </citation>
    <scope>NUCLEOTIDE SEQUENCE [LARGE SCALE GENOMIC DNA]</scope>
    <source>
        <strain evidence="1 2">ID0723</strain>
    </source>
</reference>
<keyword evidence="2" id="KW-1185">Reference proteome</keyword>
<dbReference type="Proteomes" id="UP000529637">
    <property type="component" value="Unassembled WGS sequence"/>
</dbReference>
<dbReference type="EMBL" id="JABWMJ010000002">
    <property type="protein sequence ID" value="NUZ05358.1"/>
    <property type="molecule type" value="Genomic_DNA"/>
</dbReference>
<organism evidence="1 2">
    <name type="scientific">Piscinibacter koreensis</name>
    <dbReference type="NCBI Taxonomy" id="2742824"/>
    <lineage>
        <taxon>Bacteria</taxon>
        <taxon>Pseudomonadati</taxon>
        <taxon>Pseudomonadota</taxon>
        <taxon>Betaproteobacteria</taxon>
        <taxon>Burkholderiales</taxon>
        <taxon>Sphaerotilaceae</taxon>
        <taxon>Piscinibacter</taxon>
    </lineage>
</organism>
<name>A0A7Y6TVU4_9BURK</name>
<dbReference type="RefSeq" id="WP_176067142.1">
    <property type="nucleotide sequence ID" value="NZ_JABWMJ010000002.1"/>
</dbReference>
<comment type="caution">
    <text evidence="1">The sequence shown here is derived from an EMBL/GenBank/DDBJ whole genome shotgun (WGS) entry which is preliminary data.</text>
</comment>
<protein>
    <submittedName>
        <fullName evidence="1">Uncharacterized protein</fullName>
    </submittedName>
</protein>
<proteinExistence type="predicted"/>
<dbReference type="AlphaFoldDB" id="A0A7Y6TVU4"/>
<sequence>MPESDDWRLRNAPPGLAGSAVRHRPYRMPRPSWDHDHCILCWQKIAEAPTPDAVHDGYVLANDDWLCPECFATLGERLGLHEVRDDRA</sequence>
<evidence type="ECO:0000313" key="1">
    <source>
        <dbReference type="EMBL" id="NUZ05358.1"/>
    </source>
</evidence>
<evidence type="ECO:0000313" key="2">
    <source>
        <dbReference type="Proteomes" id="UP000529637"/>
    </source>
</evidence>
<gene>
    <name evidence="1" type="ORF">HQN59_06240</name>
</gene>
<accession>A0A7Y6TVU4</accession>